<dbReference type="RefSeq" id="WP_130597709.1">
    <property type="nucleotide sequence ID" value="NZ_CP036200.1"/>
</dbReference>
<dbReference type="InterPro" id="IPR021732">
    <property type="entry name" value="DUF3301"/>
</dbReference>
<dbReference type="Pfam" id="PF11743">
    <property type="entry name" value="DUF3301"/>
    <property type="match status" value="1"/>
</dbReference>
<gene>
    <name evidence="1" type="ORF">EXU30_02775</name>
</gene>
<keyword evidence="2" id="KW-1185">Reference proteome</keyword>
<accession>A0A411PDU4</accession>
<dbReference type="OrthoDB" id="5959530at2"/>
<dbReference type="AlphaFoldDB" id="A0A411PDU4"/>
<evidence type="ECO:0000313" key="1">
    <source>
        <dbReference type="EMBL" id="QBF81735.1"/>
    </source>
</evidence>
<dbReference type="Proteomes" id="UP000291106">
    <property type="component" value="Chromosome"/>
</dbReference>
<dbReference type="EMBL" id="CP036200">
    <property type="protein sequence ID" value="QBF81735.1"/>
    <property type="molecule type" value="Genomic_DNA"/>
</dbReference>
<dbReference type="KEGG" id="smai:EXU30_02775"/>
<name>A0A411PDU4_9GAMM</name>
<proteinExistence type="predicted"/>
<evidence type="ECO:0000313" key="2">
    <source>
        <dbReference type="Proteomes" id="UP000291106"/>
    </source>
</evidence>
<reference evidence="1 2" key="1">
    <citation type="submission" date="2019-02" db="EMBL/GenBank/DDBJ databases">
        <title>Shewanella sp. D4-2 isolated from Dokdo Island.</title>
        <authorList>
            <person name="Baek K."/>
        </authorList>
    </citation>
    <scope>NUCLEOTIDE SEQUENCE [LARGE SCALE GENOMIC DNA]</scope>
    <source>
        <strain evidence="1 2">D4-2</strain>
    </source>
</reference>
<organism evidence="1 2">
    <name type="scientific">Shewanella maritima</name>
    <dbReference type="NCBI Taxonomy" id="2520507"/>
    <lineage>
        <taxon>Bacteria</taxon>
        <taxon>Pseudomonadati</taxon>
        <taxon>Pseudomonadota</taxon>
        <taxon>Gammaproteobacteria</taxon>
        <taxon>Alteromonadales</taxon>
        <taxon>Shewanellaceae</taxon>
        <taxon>Shewanella</taxon>
    </lineage>
</organism>
<protein>
    <submittedName>
        <fullName evidence="1">DUF3301 domain-containing protein</fullName>
    </submittedName>
</protein>
<sequence length="128" mass="14011">MMSDFLIIVAVVVIAAFFWQLRQMAELSKAYAEQSCGKQRVQFVSIAMLNASPSIGGQTGLCWNAKFMFEFSTDGENLFKAHIDMKGKTIKKVSWPIFPEPDWQSAPMARGKFGGCGSGGGCNSGKCR</sequence>